<name>A0A2H0WN80_9BACT</name>
<reference evidence="3" key="1">
    <citation type="submission" date="2017-09" db="EMBL/GenBank/DDBJ databases">
        <title>Depth-based differentiation of microbial function through sediment-hosted aquifers and enrichment of novel symbionts in the deep terrestrial subsurface.</title>
        <authorList>
            <person name="Probst A.J."/>
            <person name="Ladd B."/>
            <person name="Jarett J.K."/>
            <person name="Geller-Mcgrath D.E."/>
            <person name="Sieber C.M.K."/>
            <person name="Emerson J.B."/>
            <person name="Anantharaman K."/>
            <person name="Thomas B.C."/>
            <person name="Malmstrom R."/>
            <person name="Stieglmeier M."/>
            <person name="Klingl A."/>
            <person name="Woyke T."/>
            <person name="Ryan C.M."/>
            <person name="Banfield J.F."/>
        </authorList>
    </citation>
    <scope>NUCLEOTIDE SEQUENCE [LARGE SCALE GENOMIC DNA]</scope>
</reference>
<evidence type="ECO:0000313" key="3">
    <source>
        <dbReference type="Proteomes" id="UP000230033"/>
    </source>
</evidence>
<dbReference type="InterPro" id="IPR035069">
    <property type="entry name" value="TTHA1013/TTHA0281-like"/>
</dbReference>
<dbReference type="Proteomes" id="UP000230033">
    <property type="component" value="Unassembled WGS sequence"/>
</dbReference>
<evidence type="ECO:0000259" key="1">
    <source>
        <dbReference type="Pfam" id="PF15919"/>
    </source>
</evidence>
<dbReference type="InterPro" id="IPR031807">
    <property type="entry name" value="HicB-like"/>
</dbReference>
<dbReference type="EMBL" id="PEZJ01000009">
    <property type="protein sequence ID" value="PIS14102.1"/>
    <property type="molecule type" value="Genomic_DNA"/>
</dbReference>
<dbReference type="Gene3D" id="3.30.160.250">
    <property type="match status" value="1"/>
</dbReference>
<evidence type="ECO:0000313" key="2">
    <source>
        <dbReference type="EMBL" id="PIS14102.1"/>
    </source>
</evidence>
<protein>
    <submittedName>
        <fullName evidence="2">Antitoxin HicB</fullName>
    </submittedName>
</protein>
<sequence length="83" mass="9065">MKVLKYNVIFRSEPEGGFTATVPTLPGCITYGKDLTTAQTMVKDAIGGYVQSLKKHRKPVPTDDASFITFVDLTYAEATLVHA</sequence>
<organism evidence="2 3">
    <name type="scientific">Candidatus Shapirobacteria bacterium CG09_land_8_20_14_0_10_47_13</name>
    <dbReference type="NCBI Taxonomy" id="1974481"/>
    <lineage>
        <taxon>Bacteria</taxon>
        <taxon>Candidatus Shapironibacteriota</taxon>
    </lineage>
</organism>
<dbReference type="AlphaFoldDB" id="A0A2H0WN80"/>
<dbReference type="SUPFAM" id="SSF143100">
    <property type="entry name" value="TTHA1013/TTHA0281-like"/>
    <property type="match status" value="1"/>
</dbReference>
<feature type="domain" description="HicB-like antitoxin of toxin-antitoxin system" evidence="1">
    <location>
        <begin position="8"/>
        <end position="62"/>
    </location>
</feature>
<proteinExistence type="predicted"/>
<dbReference type="Pfam" id="PF15919">
    <property type="entry name" value="HicB_lk_antitox"/>
    <property type="match status" value="1"/>
</dbReference>
<gene>
    <name evidence="2" type="ORF">COT65_00705</name>
</gene>
<comment type="caution">
    <text evidence="2">The sequence shown here is derived from an EMBL/GenBank/DDBJ whole genome shotgun (WGS) entry which is preliminary data.</text>
</comment>
<accession>A0A2H0WN80</accession>